<evidence type="ECO:0000313" key="2">
    <source>
        <dbReference type="EMBL" id="GGC59639.1"/>
    </source>
</evidence>
<organism evidence="2 3">
    <name type="scientific">Pedobacter quisquiliarum</name>
    <dbReference type="NCBI Taxonomy" id="1834438"/>
    <lineage>
        <taxon>Bacteria</taxon>
        <taxon>Pseudomonadati</taxon>
        <taxon>Bacteroidota</taxon>
        <taxon>Sphingobacteriia</taxon>
        <taxon>Sphingobacteriales</taxon>
        <taxon>Sphingobacteriaceae</taxon>
        <taxon>Pedobacter</taxon>
    </lineage>
</organism>
<sequence length="364" mass="40814">MNRKPLDITILGLSITSSWGNGHATTFRALVKELDKAGHRVTFLERDVPWYAENRDLANPEYCRTILYKDLDELKHSYAEEVRSADFVIVGSYVPEGVPVGEWVCETAKGIKAFYDIDTPVTLAKLERKDYEYLSPELIAAYDLYLSFTGGPTLQRLEEVYGSPCARALYCSVDPALYFPEETEKTMDLGYLGTYSDDRQPPLEKLLFDAAKAWPEGRFTVAGPQYPETISWPSNVEHIHHLPPAAHRKFYNAQRFALNITRADMIQAGYSPSVRLFEAAACGVPIISDFWEGLDSVFEIGTEILVSNSGAETLEYLQSMDDGSRAAIGERARAKILSAHTASHRAAELVEYAYERIQAQATMK</sequence>
<gene>
    <name evidence="2" type="ORF">GCM10011387_11610</name>
</gene>
<feature type="domain" description="Spore protein YkvP/CgeB glycosyl transferase-like" evidence="1">
    <location>
        <begin position="205"/>
        <end position="350"/>
    </location>
</feature>
<reference evidence="2" key="2">
    <citation type="submission" date="2020-09" db="EMBL/GenBank/DDBJ databases">
        <authorList>
            <person name="Sun Q."/>
            <person name="Zhou Y."/>
        </authorList>
    </citation>
    <scope>NUCLEOTIDE SEQUENCE</scope>
    <source>
        <strain evidence="2">CGMCC 1.15343</strain>
    </source>
</reference>
<reference evidence="2" key="1">
    <citation type="journal article" date="2014" name="Int. J. Syst. Evol. Microbiol.">
        <title>Complete genome sequence of Corynebacterium casei LMG S-19264T (=DSM 44701T), isolated from a smear-ripened cheese.</title>
        <authorList>
            <consortium name="US DOE Joint Genome Institute (JGI-PGF)"/>
            <person name="Walter F."/>
            <person name="Albersmeier A."/>
            <person name="Kalinowski J."/>
            <person name="Ruckert C."/>
        </authorList>
    </citation>
    <scope>NUCLEOTIDE SEQUENCE</scope>
    <source>
        <strain evidence="2">CGMCC 1.15343</strain>
    </source>
</reference>
<keyword evidence="2" id="KW-0808">Transferase</keyword>
<dbReference type="EMBL" id="BMIL01000003">
    <property type="protein sequence ID" value="GGC59639.1"/>
    <property type="molecule type" value="Genomic_DNA"/>
</dbReference>
<dbReference type="Pfam" id="PF13524">
    <property type="entry name" value="Glyco_trans_1_2"/>
    <property type="match status" value="1"/>
</dbReference>
<dbReference type="RefSeq" id="WP_188625907.1">
    <property type="nucleotide sequence ID" value="NZ_BMIL01000003.1"/>
</dbReference>
<keyword evidence="3" id="KW-1185">Reference proteome</keyword>
<proteinExistence type="predicted"/>
<evidence type="ECO:0000313" key="3">
    <source>
        <dbReference type="Proteomes" id="UP000651668"/>
    </source>
</evidence>
<name>A0A916U550_9SPHI</name>
<dbReference type="InterPro" id="IPR055259">
    <property type="entry name" value="YkvP/CgeB_Glyco_trans-like"/>
</dbReference>
<comment type="caution">
    <text evidence="2">The sequence shown here is derived from an EMBL/GenBank/DDBJ whole genome shotgun (WGS) entry which is preliminary data.</text>
</comment>
<dbReference type="SUPFAM" id="SSF53756">
    <property type="entry name" value="UDP-Glycosyltransferase/glycogen phosphorylase"/>
    <property type="match status" value="1"/>
</dbReference>
<dbReference type="AlphaFoldDB" id="A0A916U550"/>
<dbReference type="Gene3D" id="3.40.50.2000">
    <property type="entry name" value="Glycogen Phosphorylase B"/>
    <property type="match status" value="1"/>
</dbReference>
<dbReference type="Proteomes" id="UP000651668">
    <property type="component" value="Unassembled WGS sequence"/>
</dbReference>
<evidence type="ECO:0000259" key="1">
    <source>
        <dbReference type="Pfam" id="PF13524"/>
    </source>
</evidence>
<dbReference type="GO" id="GO:0016740">
    <property type="term" value="F:transferase activity"/>
    <property type="evidence" value="ECO:0007669"/>
    <property type="project" value="UniProtKB-KW"/>
</dbReference>
<protein>
    <submittedName>
        <fullName evidence="2">Glycosyl transferase</fullName>
    </submittedName>
</protein>
<accession>A0A916U550</accession>